<dbReference type="SMART" id="SM00409">
    <property type="entry name" value="IG"/>
    <property type="match status" value="2"/>
</dbReference>
<keyword evidence="3" id="KW-0325">Glycoprotein</keyword>
<comment type="caution">
    <text evidence="7">The sequence shown here is derived from an EMBL/GenBank/DDBJ whole genome shotgun (WGS) entry which is preliminary data.</text>
</comment>
<dbReference type="OrthoDB" id="8529748at2759"/>
<keyword evidence="1 5" id="KW-0732">Signal</keyword>
<reference evidence="7" key="1">
    <citation type="thesis" date="2021" institute="BYU ScholarsArchive" country="Provo, UT, USA">
        <title>Applications of and Algorithms for Genome Assembly and Genomic Analyses with an Emphasis on Marine Teleosts.</title>
        <authorList>
            <person name="Pickett B.D."/>
        </authorList>
    </citation>
    <scope>NUCLEOTIDE SEQUENCE</scope>
    <source>
        <strain evidence="7">HI-2016</strain>
    </source>
</reference>
<name>A0A8T2MT20_9TELE</name>
<feature type="domain" description="Ig-like" evidence="6">
    <location>
        <begin position="250"/>
        <end position="327"/>
    </location>
</feature>
<evidence type="ECO:0000259" key="6">
    <source>
        <dbReference type="PROSITE" id="PS50835"/>
    </source>
</evidence>
<sequence>MQKVHNLLFLFAGLQTIAQGSVTSEEGQGNHMDRSNPFGIPYGFVCSAQCSPTCNYTWTMDRQTVHGKELDLLLKGLVKNKILTCEAKNPATGKTEKISRTLSVTVGPSSPKIVGPDAVAVGVRHRFVCLAYCSPGCSYTWTKDNQTTSDPISVSPVSPAPAIANQPYSLKCGGTKAQASIQWKMDYYPLIMTSRVSLSAHNTTLTFSPLLQSDGGLYQCVATEGQIVIQSPGYEVYVNYGPVQTGIIQPGIGPVGRHYFLKLGSQSMLWCSADCYPLCSYTWFLNGKKIATGYSVTFATVTRADLGTLTCVAKNSVTGLSSSAETVLNLPDGPSNITISGPNSVEVGIPSTFECLADCSPPCDYTWTAF</sequence>
<dbReference type="InterPro" id="IPR036179">
    <property type="entry name" value="Ig-like_dom_sf"/>
</dbReference>
<dbReference type="EMBL" id="JAFBMS010000361">
    <property type="protein sequence ID" value="KAG9331235.1"/>
    <property type="molecule type" value="Genomic_DNA"/>
</dbReference>
<dbReference type="CDD" id="cd00096">
    <property type="entry name" value="Ig"/>
    <property type="match status" value="1"/>
</dbReference>
<accession>A0A8T2MT20</accession>
<keyword evidence="2" id="KW-1015">Disulfide bond</keyword>
<dbReference type="AlphaFoldDB" id="A0A8T2MT20"/>
<protein>
    <recommendedName>
        <fullName evidence="6">Ig-like domain-containing protein</fullName>
    </recommendedName>
</protein>
<feature type="chain" id="PRO_5035802383" description="Ig-like domain-containing protein" evidence="5">
    <location>
        <begin position="21"/>
        <end position="370"/>
    </location>
</feature>
<dbReference type="PROSITE" id="PS50835">
    <property type="entry name" value="IG_LIKE"/>
    <property type="match status" value="2"/>
</dbReference>
<feature type="signal peptide" evidence="5">
    <location>
        <begin position="1"/>
        <end position="20"/>
    </location>
</feature>
<dbReference type="Gene3D" id="2.60.40.10">
    <property type="entry name" value="Immunoglobulins"/>
    <property type="match status" value="2"/>
</dbReference>
<dbReference type="SUPFAM" id="SSF48726">
    <property type="entry name" value="Immunoglobulin"/>
    <property type="match status" value="2"/>
</dbReference>
<feature type="non-terminal residue" evidence="7">
    <location>
        <position position="1"/>
    </location>
</feature>
<dbReference type="PANTHER" id="PTHR44337:SF20">
    <property type="entry name" value="CARCINOEMBRYONIC ANTIGEN-RELATED CELL ADHESION MOLECULE 5-RELATED"/>
    <property type="match status" value="1"/>
</dbReference>
<dbReference type="InterPro" id="IPR013783">
    <property type="entry name" value="Ig-like_fold"/>
</dbReference>
<evidence type="ECO:0000256" key="3">
    <source>
        <dbReference type="ARBA" id="ARBA00023180"/>
    </source>
</evidence>
<dbReference type="InterPro" id="IPR052598">
    <property type="entry name" value="IgSF_CEA-related"/>
</dbReference>
<proteinExistence type="predicted"/>
<organism evidence="7 8">
    <name type="scientific">Albula glossodonta</name>
    <name type="common">roundjaw bonefish</name>
    <dbReference type="NCBI Taxonomy" id="121402"/>
    <lineage>
        <taxon>Eukaryota</taxon>
        <taxon>Metazoa</taxon>
        <taxon>Chordata</taxon>
        <taxon>Craniata</taxon>
        <taxon>Vertebrata</taxon>
        <taxon>Euteleostomi</taxon>
        <taxon>Actinopterygii</taxon>
        <taxon>Neopterygii</taxon>
        <taxon>Teleostei</taxon>
        <taxon>Albuliformes</taxon>
        <taxon>Albulidae</taxon>
        <taxon>Albula</taxon>
    </lineage>
</organism>
<dbReference type="InterPro" id="IPR007110">
    <property type="entry name" value="Ig-like_dom"/>
</dbReference>
<evidence type="ECO:0000256" key="1">
    <source>
        <dbReference type="ARBA" id="ARBA00022729"/>
    </source>
</evidence>
<evidence type="ECO:0000256" key="4">
    <source>
        <dbReference type="ARBA" id="ARBA00023319"/>
    </source>
</evidence>
<dbReference type="InterPro" id="IPR003599">
    <property type="entry name" value="Ig_sub"/>
</dbReference>
<feature type="domain" description="Ig-like" evidence="6">
    <location>
        <begin position="151"/>
        <end position="230"/>
    </location>
</feature>
<evidence type="ECO:0000256" key="5">
    <source>
        <dbReference type="SAM" id="SignalP"/>
    </source>
</evidence>
<keyword evidence="4" id="KW-0393">Immunoglobulin domain</keyword>
<keyword evidence="8" id="KW-1185">Reference proteome</keyword>
<dbReference type="PANTHER" id="PTHR44337">
    <property type="entry name" value="CARCINOEMBRYONIC ANTIGEN-RELATED CELL ADHESION MOLECULE 8"/>
    <property type="match status" value="1"/>
</dbReference>
<evidence type="ECO:0000313" key="8">
    <source>
        <dbReference type="Proteomes" id="UP000824540"/>
    </source>
</evidence>
<evidence type="ECO:0000256" key="2">
    <source>
        <dbReference type="ARBA" id="ARBA00023157"/>
    </source>
</evidence>
<gene>
    <name evidence="7" type="ORF">JZ751_019710</name>
</gene>
<evidence type="ECO:0000313" key="7">
    <source>
        <dbReference type="EMBL" id="KAG9331235.1"/>
    </source>
</evidence>
<dbReference type="Proteomes" id="UP000824540">
    <property type="component" value="Unassembled WGS sequence"/>
</dbReference>
<dbReference type="Pfam" id="PF13895">
    <property type="entry name" value="Ig_2"/>
    <property type="match status" value="1"/>
</dbReference>